<dbReference type="Proteomes" id="UP000321234">
    <property type="component" value="Unassembled WGS sequence"/>
</dbReference>
<feature type="compositionally biased region" description="Low complexity" evidence="8">
    <location>
        <begin position="1"/>
        <end position="18"/>
    </location>
</feature>
<evidence type="ECO:0000256" key="3">
    <source>
        <dbReference type="ARBA" id="ARBA00009370"/>
    </source>
</evidence>
<dbReference type="EC" id="3.4.21.89" evidence="4 7"/>
<accession>A0A5C8ZDG5</accession>
<dbReference type="PRINTS" id="PR00727">
    <property type="entry name" value="LEADERPTASE"/>
</dbReference>
<dbReference type="GO" id="GO:0009003">
    <property type="term" value="F:signal peptidase activity"/>
    <property type="evidence" value="ECO:0007669"/>
    <property type="project" value="UniProtKB-EC"/>
</dbReference>
<feature type="compositionally biased region" description="Basic and acidic residues" evidence="8">
    <location>
        <begin position="85"/>
        <end position="98"/>
    </location>
</feature>
<feature type="active site" evidence="6">
    <location>
        <position position="144"/>
    </location>
</feature>
<keyword evidence="7" id="KW-1133">Transmembrane helix</keyword>
<dbReference type="PANTHER" id="PTHR43390:SF1">
    <property type="entry name" value="CHLOROPLAST PROCESSING PEPTIDASE"/>
    <property type="match status" value="1"/>
</dbReference>
<dbReference type="AlphaFoldDB" id="A0A5C8ZDG5"/>
<protein>
    <recommendedName>
        <fullName evidence="4 7">Signal peptidase I</fullName>
        <ecNumber evidence="4 7">3.4.21.89</ecNumber>
    </recommendedName>
</protein>
<dbReference type="PANTHER" id="PTHR43390">
    <property type="entry name" value="SIGNAL PEPTIDASE I"/>
    <property type="match status" value="1"/>
</dbReference>
<evidence type="ECO:0000256" key="8">
    <source>
        <dbReference type="SAM" id="MobiDB-lite"/>
    </source>
</evidence>
<keyword evidence="11" id="KW-1185">Reference proteome</keyword>
<evidence type="ECO:0000256" key="7">
    <source>
        <dbReference type="RuleBase" id="RU362042"/>
    </source>
</evidence>
<dbReference type="OrthoDB" id="9815782at2"/>
<dbReference type="PROSITE" id="PS00761">
    <property type="entry name" value="SPASE_I_3"/>
    <property type="match status" value="1"/>
</dbReference>
<dbReference type="GO" id="GO:0005886">
    <property type="term" value="C:plasma membrane"/>
    <property type="evidence" value="ECO:0007669"/>
    <property type="project" value="UniProtKB-SubCell"/>
</dbReference>
<evidence type="ECO:0000259" key="9">
    <source>
        <dbReference type="Pfam" id="PF10502"/>
    </source>
</evidence>
<feature type="domain" description="Peptidase S26" evidence="9">
    <location>
        <begin position="114"/>
        <end position="307"/>
    </location>
</feature>
<dbReference type="GO" id="GO:0006465">
    <property type="term" value="P:signal peptide processing"/>
    <property type="evidence" value="ECO:0007669"/>
    <property type="project" value="InterPro"/>
</dbReference>
<gene>
    <name evidence="10" type="primary">lepB</name>
    <name evidence="10" type="ORF">FMM08_13700</name>
</gene>
<keyword evidence="7" id="KW-0645">Protease</keyword>
<dbReference type="InterPro" id="IPR019533">
    <property type="entry name" value="Peptidase_S26"/>
</dbReference>
<feature type="active site" evidence="6">
    <location>
        <position position="217"/>
    </location>
</feature>
<comment type="caution">
    <text evidence="10">The sequence shown here is derived from an EMBL/GenBank/DDBJ whole genome shotgun (WGS) entry which is preliminary data.</text>
</comment>
<comment type="catalytic activity">
    <reaction evidence="1 7">
        <text>Cleavage of hydrophobic, N-terminal signal or leader sequences from secreted and periplasmic proteins.</text>
        <dbReference type="EC" id="3.4.21.89"/>
    </reaction>
</comment>
<dbReference type="Pfam" id="PF10502">
    <property type="entry name" value="Peptidase_S26"/>
    <property type="match status" value="1"/>
</dbReference>
<comment type="subcellular location">
    <subcellularLocation>
        <location evidence="2">Cell membrane</location>
        <topology evidence="2">Single-pass type II membrane protein</topology>
    </subcellularLocation>
    <subcellularLocation>
        <location evidence="7">Membrane</location>
        <topology evidence="7">Single-pass type II membrane protein</topology>
    </subcellularLocation>
</comment>
<evidence type="ECO:0000256" key="4">
    <source>
        <dbReference type="ARBA" id="ARBA00013208"/>
    </source>
</evidence>
<evidence type="ECO:0000313" key="10">
    <source>
        <dbReference type="EMBL" id="TXR55857.1"/>
    </source>
</evidence>
<feature type="region of interest" description="Disordered" evidence="8">
    <location>
        <begin position="272"/>
        <end position="291"/>
    </location>
</feature>
<dbReference type="InterPro" id="IPR036286">
    <property type="entry name" value="LexA/Signal_pep-like_sf"/>
</dbReference>
<evidence type="ECO:0000256" key="6">
    <source>
        <dbReference type="PIRSR" id="PIRSR600223-1"/>
    </source>
</evidence>
<dbReference type="CDD" id="cd06530">
    <property type="entry name" value="S26_SPase_I"/>
    <property type="match status" value="1"/>
</dbReference>
<dbReference type="EMBL" id="VKAC01000007">
    <property type="protein sequence ID" value="TXR55857.1"/>
    <property type="molecule type" value="Genomic_DNA"/>
</dbReference>
<comment type="similarity">
    <text evidence="3 7">Belongs to the peptidase S26 family.</text>
</comment>
<evidence type="ECO:0000256" key="5">
    <source>
        <dbReference type="ARBA" id="ARBA00022801"/>
    </source>
</evidence>
<feature type="transmembrane region" description="Helical" evidence="7">
    <location>
        <begin position="106"/>
        <end position="130"/>
    </location>
</feature>
<dbReference type="NCBIfam" id="TIGR02227">
    <property type="entry name" value="sigpep_I_bact"/>
    <property type="match status" value="1"/>
</dbReference>
<dbReference type="GO" id="GO:0004252">
    <property type="term" value="F:serine-type endopeptidase activity"/>
    <property type="evidence" value="ECO:0007669"/>
    <property type="project" value="InterPro"/>
</dbReference>
<keyword evidence="7" id="KW-0812">Transmembrane</keyword>
<organism evidence="10 11">
    <name type="scientific">Quadrisphaera setariae</name>
    <dbReference type="NCBI Taxonomy" id="2593304"/>
    <lineage>
        <taxon>Bacteria</taxon>
        <taxon>Bacillati</taxon>
        <taxon>Actinomycetota</taxon>
        <taxon>Actinomycetes</taxon>
        <taxon>Kineosporiales</taxon>
        <taxon>Kineosporiaceae</taxon>
        <taxon>Quadrisphaera</taxon>
    </lineage>
</organism>
<dbReference type="Gene3D" id="2.10.109.10">
    <property type="entry name" value="Umud Fragment, subunit A"/>
    <property type="match status" value="1"/>
</dbReference>
<evidence type="ECO:0000256" key="1">
    <source>
        <dbReference type="ARBA" id="ARBA00000677"/>
    </source>
</evidence>
<keyword evidence="7" id="KW-0472">Membrane</keyword>
<proteinExistence type="inferred from homology"/>
<sequence length="331" mass="35130">MTCAARSCTTCATCAARPPRSRRSATAVRPEPHAARSRLSTGGPVRPRTGPPARPDLPARRRSLPRSTGARPDPHPRGGRVVDQQARHESPPPDGPDRRARRRGPLAGVFAAVREAAVVVVAALVLSLLVKTFLVQAFYIPSESMEDTLLRGDRVLVSQLTPGPFALQRGDVVVFEDPGAWLQPQPEPDRGPVGNAVVDVLTFVGVLPSNSGQHLIKRVIGLPGDHVVCCDAEGLTTINGVAIHEDFLKPGSISSEKPFDVTVPPDSLWVEGDNRQNSGDSRYHPGSPGGGAVPVDDVVGRAVVIVWPLDRLTWLGRHAEAFEGVPAASGG</sequence>
<keyword evidence="5 7" id="KW-0378">Hydrolase</keyword>
<dbReference type="InterPro" id="IPR019758">
    <property type="entry name" value="Pept_S26A_signal_pept_1_CS"/>
</dbReference>
<dbReference type="SUPFAM" id="SSF51306">
    <property type="entry name" value="LexA/Signal peptidase"/>
    <property type="match status" value="1"/>
</dbReference>
<dbReference type="InterPro" id="IPR000223">
    <property type="entry name" value="Pept_S26A_signal_pept_1"/>
</dbReference>
<evidence type="ECO:0000256" key="2">
    <source>
        <dbReference type="ARBA" id="ARBA00004401"/>
    </source>
</evidence>
<name>A0A5C8ZDG5_9ACTN</name>
<evidence type="ECO:0000313" key="11">
    <source>
        <dbReference type="Proteomes" id="UP000321234"/>
    </source>
</evidence>
<feature type="region of interest" description="Disordered" evidence="8">
    <location>
        <begin position="1"/>
        <end position="102"/>
    </location>
</feature>
<reference evidence="10 11" key="1">
    <citation type="submission" date="2019-07" db="EMBL/GenBank/DDBJ databases">
        <title>Quadrisphaera sp. strain DD2A genome sequencing and assembly.</title>
        <authorList>
            <person name="Kim I."/>
        </authorList>
    </citation>
    <scope>NUCLEOTIDE SEQUENCE [LARGE SCALE GENOMIC DNA]</scope>
    <source>
        <strain evidence="10 11">DD2A</strain>
    </source>
</reference>